<organism evidence="3 4">
    <name type="scientific">Trichuris trichiura</name>
    <name type="common">Whipworm</name>
    <name type="synonym">Trichocephalus trichiurus</name>
    <dbReference type="NCBI Taxonomy" id="36087"/>
    <lineage>
        <taxon>Eukaryota</taxon>
        <taxon>Metazoa</taxon>
        <taxon>Ecdysozoa</taxon>
        <taxon>Nematoda</taxon>
        <taxon>Enoplea</taxon>
        <taxon>Dorylaimia</taxon>
        <taxon>Trichinellida</taxon>
        <taxon>Trichuridae</taxon>
        <taxon>Trichuris</taxon>
    </lineage>
</organism>
<feature type="domain" description="PH" evidence="1">
    <location>
        <begin position="442"/>
        <end position="554"/>
    </location>
</feature>
<dbReference type="OrthoDB" id="6152532at2759"/>
<dbReference type="Gene3D" id="2.30.29.30">
    <property type="entry name" value="Pleckstrin-homology domain (PH domain)/Phosphotyrosine-binding domain (PTB)"/>
    <property type="match status" value="1"/>
</dbReference>
<evidence type="ECO:0000313" key="3">
    <source>
        <dbReference type="EMBL" id="CDW58584.1"/>
    </source>
</evidence>
<feature type="domain" description="DH" evidence="2">
    <location>
        <begin position="259"/>
        <end position="430"/>
    </location>
</feature>
<dbReference type="InterPro" id="IPR011993">
    <property type="entry name" value="PH-like_dom_sf"/>
</dbReference>
<dbReference type="InterPro" id="IPR001849">
    <property type="entry name" value="PH_domain"/>
</dbReference>
<evidence type="ECO:0000313" key="4">
    <source>
        <dbReference type="Proteomes" id="UP000030665"/>
    </source>
</evidence>
<dbReference type="PROSITE" id="PS50010">
    <property type="entry name" value="DH_2"/>
    <property type="match status" value="1"/>
</dbReference>
<proteinExistence type="predicted"/>
<dbReference type="InterPro" id="IPR055251">
    <property type="entry name" value="SOS1_NGEF_PH"/>
</dbReference>
<dbReference type="Pfam" id="PF22697">
    <property type="entry name" value="SOS1_NGEF_PH"/>
    <property type="match status" value="1"/>
</dbReference>
<evidence type="ECO:0000259" key="2">
    <source>
        <dbReference type="PROSITE" id="PS50010"/>
    </source>
</evidence>
<dbReference type="CDD" id="cd13242">
    <property type="entry name" value="PH_puratrophin-1"/>
    <property type="match status" value="1"/>
</dbReference>
<keyword evidence="4" id="KW-1185">Reference proteome</keyword>
<dbReference type="SMART" id="SM00325">
    <property type="entry name" value="RhoGEF"/>
    <property type="match status" value="1"/>
</dbReference>
<dbReference type="Gene3D" id="1.20.900.10">
    <property type="entry name" value="Dbl homology (DH) domain"/>
    <property type="match status" value="1"/>
</dbReference>
<dbReference type="InterPro" id="IPR035899">
    <property type="entry name" value="DBL_dom_sf"/>
</dbReference>
<dbReference type="AlphaFoldDB" id="A0A077ZFH1"/>
<dbReference type="InterPro" id="IPR052231">
    <property type="entry name" value="Rho_GEF_signaling-related"/>
</dbReference>
<dbReference type="CDD" id="cd00160">
    <property type="entry name" value="RhoGEF"/>
    <property type="match status" value="1"/>
</dbReference>
<dbReference type="PANTHER" id="PTHR45845:SF3">
    <property type="entry name" value="PURATROPHIN-1-LIKE, ISOFORM A"/>
    <property type="match status" value="1"/>
</dbReference>
<dbReference type="SUPFAM" id="SSF48065">
    <property type="entry name" value="DBL homology domain (DH-domain)"/>
    <property type="match status" value="1"/>
</dbReference>
<dbReference type="Pfam" id="PF00621">
    <property type="entry name" value="RhoGEF"/>
    <property type="match status" value="1"/>
</dbReference>
<dbReference type="STRING" id="36087.A0A077ZFH1"/>
<dbReference type="EMBL" id="HG806373">
    <property type="protein sequence ID" value="CDW58584.1"/>
    <property type="molecule type" value="Genomic_DNA"/>
</dbReference>
<dbReference type="PANTHER" id="PTHR45845">
    <property type="entry name" value="RHO GUANINE NUCLEOTIDE EXCHANGE FACTOR-RELATED"/>
    <property type="match status" value="1"/>
</dbReference>
<dbReference type="PROSITE" id="PS50003">
    <property type="entry name" value="PH_DOMAIN"/>
    <property type="match status" value="1"/>
</dbReference>
<dbReference type="SUPFAM" id="SSF50729">
    <property type="entry name" value="PH domain-like"/>
    <property type="match status" value="1"/>
</dbReference>
<evidence type="ECO:0000259" key="1">
    <source>
        <dbReference type="PROSITE" id="PS50003"/>
    </source>
</evidence>
<name>A0A077ZFH1_TRITR</name>
<gene>
    <name evidence="3" type="ORF">TTRE_0000690601</name>
</gene>
<dbReference type="Proteomes" id="UP000030665">
    <property type="component" value="Unassembled WGS sequence"/>
</dbReference>
<reference evidence="3" key="2">
    <citation type="submission" date="2014-03" db="EMBL/GenBank/DDBJ databases">
        <title>The whipworm genome and dual-species transcriptomics of an intimate host-pathogen interaction.</title>
        <authorList>
            <person name="Foth B.J."/>
            <person name="Tsai I.J."/>
            <person name="Reid A.J."/>
            <person name="Bancroft A.J."/>
            <person name="Nichol S."/>
            <person name="Tracey A."/>
            <person name="Holroyd N."/>
            <person name="Cotton J.A."/>
            <person name="Stanley E.J."/>
            <person name="Zarowiecki M."/>
            <person name="Liu J.Z."/>
            <person name="Huckvale T."/>
            <person name="Cooper P.J."/>
            <person name="Grencis R.K."/>
            <person name="Berriman M."/>
        </authorList>
    </citation>
    <scope>NUCLEOTIDE SEQUENCE [LARGE SCALE GENOMIC DNA]</scope>
</reference>
<dbReference type="SMART" id="SM00233">
    <property type="entry name" value="PH"/>
    <property type="match status" value="1"/>
</dbReference>
<reference evidence="3" key="1">
    <citation type="submission" date="2014-01" db="EMBL/GenBank/DDBJ databases">
        <authorList>
            <person name="Aslett M."/>
        </authorList>
    </citation>
    <scope>NUCLEOTIDE SEQUENCE</scope>
</reference>
<dbReference type="GO" id="GO:0005085">
    <property type="term" value="F:guanyl-nucleotide exchange factor activity"/>
    <property type="evidence" value="ECO:0007669"/>
    <property type="project" value="InterPro"/>
</dbReference>
<dbReference type="InterPro" id="IPR000219">
    <property type="entry name" value="DH_dom"/>
</dbReference>
<protein>
    <submittedName>
        <fullName evidence="3">Putative phospholipid binding protein</fullName>
    </submittedName>
</protein>
<sequence>MPLFAASAEARNNAEKQLYLLNAFLVKYPMAAQRQISQMDFCASKVGCERLKEKKGVAEDDYEEPLHRAVVRRPMDNGESAVVQDYRRHSYAGGNLHKMLFQLPNGQPIAFHPSETSIEEANMKVEAEPTYDELSTTMDSIADRVASSVSFDTSAQRLNDRSRYGKGSSSRNSVFSSLAEGWLKSKFKRVTIGRSKSIQSSRHRSLENLSSYSINEVVTTTPRTPADNGSALVVPRFASCSKPRMEPLCVDMSMIVSKTERSYVASLKYVIEHYIPEMLRADLPSQLLGQRSVIFGNIEKIYEFHVTEFLPDLLGHCTENVKRVGVAVAKRFLQHQGKFGLYALYNKNKPKSDALMSDCGSVFFQPRQLVLLDKLDLSSYLLKPVQRMGKYVLMLDQLIKGCAADDDEQVNLLQQAKEMVIFQLRHGNDLLAMDSIRGCDLNLKEQGNLLRQDEFVVFKGRVGHKCVRRVFLFENLVLFAKPRKAKNNSFPVDIFDYKQSIKTTDVGITQEVAEAPLKFELWFRRRTSSDVFVIQANSLEQKQAWVMDISQLLWKQAIFNRGNANKCLMPLNGHYALKF</sequence>
<accession>A0A077ZFH1</accession>